<dbReference type="InterPro" id="IPR024652">
    <property type="entry name" value="Trichodiene_synth"/>
</dbReference>
<proteinExistence type="inferred from homology"/>
<comment type="caution">
    <text evidence="4">The sequence shown here is derived from an EMBL/GenBank/DDBJ whole genome shotgun (WGS) entry which is preliminary data.</text>
</comment>
<evidence type="ECO:0000313" key="4">
    <source>
        <dbReference type="EMBL" id="KAL0577773.1"/>
    </source>
</evidence>
<organism evidence="4 5">
    <name type="scientific">Marasmius crinis-equi</name>
    <dbReference type="NCBI Taxonomy" id="585013"/>
    <lineage>
        <taxon>Eukaryota</taxon>
        <taxon>Fungi</taxon>
        <taxon>Dikarya</taxon>
        <taxon>Basidiomycota</taxon>
        <taxon>Agaricomycotina</taxon>
        <taxon>Agaricomycetes</taxon>
        <taxon>Agaricomycetidae</taxon>
        <taxon>Agaricales</taxon>
        <taxon>Marasmiineae</taxon>
        <taxon>Marasmiaceae</taxon>
        <taxon>Marasmius</taxon>
    </lineage>
</organism>
<dbReference type="SFLD" id="SFLDS00005">
    <property type="entry name" value="Isoprenoid_Synthase_Type_I"/>
    <property type="match status" value="1"/>
</dbReference>
<dbReference type="Gene3D" id="1.10.600.10">
    <property type="entry name" value="Farnesyl Diphosphate Synthase"/>
    <property type="match status" value="1"/>
</dbReference>
<keyword evidence="3" id="KW-0175">Coiled coil</keyword>
<dbReference type="Proteomes" id="UP001465976">
    <property type="component" value="Unassembled WGS sequence"/>
</dbReference>
<evidence type="ECO:0000256" key="3">
    <source>
        <dbReference type="SAM" id="Coils"/>
    </source>
</evidence>
<dbReference type="InterPro" id="IPR008949">
    <property type="entry name" value="Isoprenoid_synthase_dom_sf"/>
</dbReference>
<keyword evidence="5" id="KW-1185">Reference proteome</keyword>
<accession>A0ABR3FQY1</accession>
<evidence type="ECO:0008006" key="6">
    <source>
        <dbReference type="Google" id="ProtNLM"/>
    </source>
</evidence>
<evidence type="ECO:0000256" key="1">
    <source>
        <dbReference type="ARBA" id="ARBA00007946"/>
    </source>
</evidence>
<evidence type="ECO:0000313" key="5">
    <source>
        <dbReference type="Proteomes" id="UP001465976"/>
    </source>
</evidence>
<keyword evidence="2" id="KW-0456">Lyase</keyword>
<gene>
    <name evidence="4" type="ORF">V5O48_004200</name>
</gene>
<dbReference type="SUPFAM" id="SSF48576">
    <property type="entry name" value="Terpenoid synthases"/>
    <property type="match status" value="1"/>
</dbReference>
<feature type="coiled-coil region" evidence="3">
    <location>
        <begin position="250"/>
        <end position="307"/>
    </location>
</feature>
<dbReference type="Pfam" id="PF06330">
    <property type="entry name" value="TRI5"/>
    <property type="match status" value="1"/>
</dbReference>
<comment type="similarity">
    <text evidence="1">Belongs to the trichodiene synthase family.</text>
</comment>
<dbReference type="SFLD" id="SFLDG01021">
    <property type="entry name" value="Trichodiene_Synthase_Like"/>
    <property type="match status" value="1"/>
</dbReference>
<sequence>MSFKPSSKVLKLSSTKHSLRLHSINLNMTQTYHSDITSNPTSTADLALIKRIANNLLERCAIPYAVIPFDQELYDISKEVLSSDFLLPSSVYPWFSKYLSVGVIIATTSYSHIPYRARVHVATYTGCATALDDVFKTNPEHMGGFNERFIKGLPQDDPILEAFAKILLETSKYYGRTQSALIVTSTLDFVTSLSIDLEIPRVTDVSEFSSFAAYCRSLSGVSVAYAMFIFTEDVPLATYLPCLTHMSTYINSMNDVLSFYKEELDAEEDNFASMLAKGASITRYEAVQRLADDVADADERILKALEEHQPALDGWKSFRSGYVYFHTSCPRYKLDEVFGELYA</sequence>
<reference evidence="4 5" key="1">
    <citation type="submission" date="2024-02" db="EMBL/GenBank/DDBJ databases">
        <title>A draft genome for the cacao thread blight pathogen Marasmius crinis-equi.</title>
        <authorList>
            <person name="Cohen S.P."/>
            <person name="Baruah I.K."/>
            <person name="Amoako-Attah I."/>
            <person name="Bukari Y."/>
            <person name="Meinhardt L.W."/>
            <person name="Bailey B.A."/>
        </authorList>
    </citation>
    <scope>NUCLEOTIDE SEQUENCE [LARGE SCALE GENOMIC DNA]</scope>
    <source>
        <strain evidence="4 5">GH-76</strain>
    </source>
</reference>
<evidence type="ECO:0000256" key="2">
    <source>
        <dbReference type="ARBA" id="ARBA00023239"/>
    </source>
</evidence>
<dbReference type="EMBL" id="JBAHYK010000138">
    <property type="protein sequence ID" value="KAL0577773.1"/>
    <property type="molecule type" value="Genomic_DNA"/>
</dbReference>
<protein>
    <recommendedName>
        <fullName evidence="6">Terpenoid synthase</fullName>
    </recommendedName>
</protein>
<name>A0ABR3FQY1_9AGAR</name>